<accession>A0A498JI25</accession>
<keyword evidence="7" id="KW-0808">Transferase</keyword>
<dbReference type="SUPFAM" id="SSF54928">
    <property type="entry name" value="RNA-binding domain, RBD"/>
    <property type="match status" value="1"/>
</dbReference>
<dbReference type="EMBL" id="RDQH01000333">
    <property type="protein sequence ID" value="RXH94467.1"/>
    <property type="molecule type" value="Genomic_DNA"/>
</dbReference>
<feature type="domain" description="Radical SAM core" evidence="16">
    <location>
        <begin position="157"/>
        <end position="387"/>
    </location>
</feature>
<evidence type="ECO:0000256" key="5">
    <source>
        <dbReference type="ARBA" id="ARBA00022552"/>
    </source>
</evidence>
<dbReference type="PROSITE" id="PS51918">
    <property type="entry name" value="RADICAL_SAM"/>
    <property type="match status" value="1"/>
</dbReference>
<name>A0A498JI25_MALDO</name>
<evidence type="ECO:0000259" key="16">
    <source>
        <dbReference type="PROSITE" id="PS51918"/>
    </source>
</evidence>
<dbReference type="InterPro" id="IPR004383">
    <property type="entry name" value="rRNA_lsu_MTrfase_RlmN/Cfr"/>
</dbReference>
<evidence type="ECO:0000256" key="6">
    <source>
        <dbReference type="ARBA" id="ARBA00022603"/>
    </source>
</evidence>
<evidence type="ECO:0000256" key="12">
    <source>
        <dbReference type="ARBA" id="ARBA00023157"/>
    </source>
</evidence>
<feature type="region of interest" description="Disordered" evidence="14">
    <location>
        <begin position="451"/>
        <end position="470"/>
    </location>
</feature>
<dbReference type="GO" id="GO:0003723">
    <property type="term" value="F:RNA binding"/>
    <property type="evidence" value="ECO:0007669"/>
    <property type="project" value="UniProtKB-UniRule"/>
</dbReference>
<feature type="compositionally biased region" description="Gly residues" evidence="14">
    <location>
        <begin position="566"/>
        <end position="577"/>
    </location>
</feature>
<dbReference type="NCBIfam" id="TIGR00048">
    <property type="entry name" value="rRNA_mod_RlmN"/>
    <property type="match status" value="1"/>
</dbReference>
<keyword evidence="8" id="KW-0949">S-adenosyl-L-methionine</keyword>
<evidence type="ECO:0000313" key="17">
    <source>
        <dbReference type="EMBL" id="RXH94467.1"/>
    </source>
</evidence>
<keyword evidence="12" id="KW-1015">Disulfide bond</keyword>
<dbReference type="GO" id="GO:0008173">
    <property type="term" value="F:RNA methyltransferase activity"/>
    <property type="evidence" value="ECO:0007669"/>
    <property type="project" value="InterPro"/>
</dbReference>
<evidence type="ECO:0000256" key="3">
    <source>
        <dbReference type="ARBA" id="ARBA00022485"/>
    </source>
</evidence>
<dbReference type="FunFam" id="3.30.70.330:FF:001011">
    <property type="entry name" value="Serine/arginine-rich SC35-like splicing factor SCL30 isoform A"/>
    <property type="match status" value="1"/>
</dbReference>
<dbReference type="HAMAP" id="MF_01849">
    <property type="entry name" value="RNA_methyltr_RlmN"/>
    <property type="match status" value="1"/>
</dbReference>
<keyword evidence="10" id="KW-0408">Iron</keyword>
<dbReference type="InterPro" id="IPR000504">
    <property type="entry name" value="RRM_dom"/>
</dbReference>
<proteinExistence type="inferred from homology"/>
<dbReference type="Gene3D" id="3.30.70.330">
    <property type="match status" value="1"/>
</dbReference>
<reference evidence="17 18" key="1">
    <citation type="submission" date="2018-10" db="EMBL/GenBank/DDBJ databases">
        <title>A high-quality apple genome assembly.</title>
        <authorList>
            <person name="Hu J."/>
        </authorList>
    </citation>
    <scope>NUCLEOTIDE SEQUENCE [LARGE SCALE GENOMIC DNA]</scope>
    <source>
        <strain evidence="18">cv. HFTH1</strain>
        <tissue evidence="17">Young leaf</tissue>
    </source>
</reference>
<evidence type="ECO:0000256" key="1">
    <source>
        <dbReference type="ARBA" id="ARBA00001966"/>
    </source>
</evidence>
<dbReference type="Gene3D" id="3.20.20.70">
    <property type="entry name" value="Aldolase class I"/>
    <property type="match status" value="1"/>
</dbReference>
<feature type="region of interest" description="Disordered" evidence="14">
    <location>
        <begin position="560"/>
        <end position="590"/>
    </location>
</feature>
<evidence type="ECO:0000256" key="10">
    <source>
        <dbReference type="ARBA" id="ARBA00023004"/>
    </source>
</evidence>
<feature type="compositionally biased region" description="Basic and acidic residues" evidence="14">
    <location>
        <begin position="801"/>
        <end position="816"/>
    </location>
</feature>
<organism evidence="17 18">
    <name type="scientific">Malus domestica</name>
    <name type="common">Apple</name>
    <name type="synonym">Pyrus malus</name>
    <dbReference type="NCBI Taxonomy" id="3750"/>
    <lineage>
        <taxon>Eukaryota</taxon>
        <taxon>Viridiplantae</taxon>
        <taxon>Streptophyta</taxon>
        <taxon>Embryophyta</taxon>
        <taxon>Tracheophyta</taxon>
        <taxon>Spermatophyta</taxon>
        <taxon>Magnoliopsida</taxon>
        <taxon>eudicotyledons</taxon>
        <taxon>Gunneridae</taxon>
        <taxon>Pentapetalae</taxon>
        <taxon>rosids</taxon>
        <taxon>fabids</taxon>
        <taxon>Rosales</taxon>
        <taxon>Rosaceae</taxon>
        <taxon>Amygdaloideae</taxon>
        <taxon>Maleae</taxon>
        <taxon>Malus</taxon>
    </lineage>
</organism>
<keyword evidence="4" id="KW-0963">Cytoplasm</keyword>
<keyword evidence="5" id="KW-0698">rRNA processing</keyword>
<dbReference type="SFLD" id="SFLDF00275">
    <property type="entry name" value="adenosine_C2_methyltransferase"/>
    <property type="match status" value="1"/>
</dbReference>
<dbReference type="Gene3D" id="1.10.150.530">
    <property type="match status" value="1"/>
</dbReference>
<evidence type="ECO:0000313" key="18">
    <source>
        <dbReference type="Proteomes" id="UP000290289"/>
    </source>
</evidence>
<dbReference type="InterPro" id="IPR040072">
    <property type="entry name" value="Methyltransferase_A"/>
</dbReference>
<dbReference type="PANTHER" id="PTHR30544">
    <property type="entry name" value="23S RRNA METHYLTRANSFERASE"/>
    <property type="match status" value="1"/>
</dbReference>
<keyword evidence="3" id="KW-0004">4Fe-4S</keyword>
<dbReference type="InterPro" id="IPR012677">
    <property type="entry name" value="Nucleotide-bd_a/b_plait_sf"/>
</dbReference>
<protein>
    <submittedName>
        <fullName evidence="17">Uncharacterized protein</fullName>
    </submittedName>
</protein>
<feature type="compositionally biased region" description="Basic and acidic residues" evidence="14">
    <location>
        <begin position="670"/>
        <end position="690"/>
    </location>
</feature>
<dbReference type="AlphaFoldDB" id="A0A498JI25"/>
<dbReference type="SMART" id="SM00729">
    <property type="entry name" value="Elp3"/>
    <property type="match status" value="1"/>
</dbReference>
<dbReference type="InterPro" id="IPR027492">
    <property type="entry name" value="RNA_MTrfase_RlmN"/>
</dbReference>
<keyword evidence="18" id="KW-1185">Reference proteome</keyword>
<dbReference type="GO" id="GO:0046872">
    <property type="term" value="F:metal ion binding"/>
    <property type="evidence" value="ECO:0007669"/>
    <property type="project" value="UniProtKB-KW"/>
</dbReference>
<evidence type="ECO:0000256" key="14">
    <source>
        <dbReference type="SAM" id="MobiDB-lite"/>
    </source>
</evidence>
<dbReference type="FunFam" id="1.10.150.530:FF:000009">
    <property type="entry name" value="Putative dual-specificity RNA methyltransferase RlmN"/>
    <property type="match status" value="1"/>
</dbReference>
<feature type="domain" description="RRM" evidence="15">
    <location>
        <begin position="590"/>
        <end position="668"/>
    </location>
</feature>
<comment type="cofactor">
    <cofactor evidence="1">
        <name>[4Fe-4S] cluster</name>
        <dbReference type="ChEBI" id="CHEBI:49883"/>
    </cofactor>
</comment>
<feature type="compositionally biased region" description="Basic and acidic residues" evidence="14">
    <location>
        <begin position="741"/>
        <end position="758"/>
    </location>
</feature>
<feature type="compositionally biased region" description="Low complexity" evidence="14">
    <location>
        <begin position="706"/>
        <end position="724"/>
    </location>
</feature>
<dbReference type="GO" id="GO:0070475">
    <property type="term" value="P:rRNA base methylation"/>
    <property type="evidence" value="ECO:0007669"/>
    <property type="project" value="InterPro"/>
</dbReference>
<dbReference type="CDD" id="cd01335">
    <property type="entry name" value="Radical_SAM"/>
    <property type="match status" value="1"/>
</dbReference>
<dbReference type="InterPro" id="IPR013785">
    <property type="entry name" value="Aldolase_TIM"/>
</dbReference>
<dbReference type="InterPro" id="IPR035979">
    <property type="entry name" value="RBD_domain_sf"/>
</dbReference>
<keyword evidence="11" id="KW-0411">Iron-sulfur</keyword>
<dbReference type="GO" id="GO:0005737">
    <property type="term" value="C:cytoplasm"/>
    <property type="evidence" value="ECO:0007669"/>
    <property type="project" value="UniProtKB-SubCell"/>
</dbReference>
<evidence type="ECO:0000256" key="2">
    <source>
        <dbReference type="ARBA" id="ARBA00004496"/>
    </source>
</evidence>
<dbReference type="Pfam" id="PF00076">
    <property type="entry name" value="RRM_1"/>
    <property type="match status" value="1"/>
</dbReference>
<feature type="region of interest" description="Disordered" evidence="14">
    <location>
        <begin position="801"/>
        <end position="835"/>
    </location>
</feature>
<comment type="caution">
    <text evidence="17">The sequence shown here is derived from an EMBL/GenBank/DDBJ whole genome shotgun (WGS) entry which is preliminary data.</text>
</comment>
<dbReference type="InterPro" id="IPR006638">
    <property type="entry name" value="Elp3/MiaA/NifB-like_rSAM"/>
</dbReference>
<comment type="subcellular location">
    <subcellularLocation>
        <location evidence="2">Cytoplasm</location>
    </subcellularLocation>
</comment>
<evidence type="ECO:0000256" key="7">
    <source>
        <dbReference type="ARBA" id="ARBA00022679"/>
    </source>
</evidence>
<evidence type="ECO:0000256" key="9">
    <source>
        <dbReference type="ARBA" id="ARBA00022723"/>
    </source>
</evidence>
<dbReference type="GO" id="GO:0051539">
    <property type="term" value="F:4 iron, 4 sulfur cluster binding"/>
    <property type="evidence" value="ECO:0007669"/>
    <property type="project" value="UniProtKB-KW"/>
</dbReference>
<feature type="region of interest" description="Disordered" evidence="14">
    <location>
        <begin position="670"/>
        <end position="772"/>
    </location>
</feature>
<evidence type="ECO:0000256" key="8">
    <source>
        <dbReference type="ARBA" id="ARBA00022691"/>
    </source>
</evidence>
<dbReference type="SMART" id="SM00360">
    <property type="entry name" value="RRM"/>
    <property type="match status" value="1"/>
</dbReference>
<sequence>MMTASSTSLIQRVCAVPLARAARTRAMVAASMNMSTTSTTTTTTTTAPSLAKRADPQVLLGLSEPELQQLAIDFSQQGYRGKQLHHLIYKRKIKDIQDFNQVPLAFRNELEEAGWKVGRSPIYQSVTAADGTVKLLIKLEDNRLIETVGIPVKDEKGVMRLTACVSSQVGCPLRCSFCATGKGGFSRNLKRHEIVEQVLAIEEIFNHRVTNVVFMGMGEPMMNLKAVLEAHQCLNKDIQIGQRMITISTVGVPNTIKKLASHKLQSTLAVSLHAPNQKLRETIVPSAKAYPLSALMRDCRDYFTETGRRVSFEYALLAGVNDAVDHAVELAELLHEWGRGSHVNLIPFNPIEGSEYKRPSKKAVQAFAAALENNKVTVSTRQTRGLDADAACGQLRNKFQKSPLPVDSDNLQTDEDAAVAVAYSEGWGEMFRVSDNAVMLVIYGSRRHKENPAQRPIKSTSSDGVSEPKSRSCEPALKIRVAIRLFETVSLQKFQIQKVQFLRRSPVVSTINRLQETYRKIGKTLIPTVVSSSCYVILKPIELGTFVVLDMRRYSPQYYSPPRRSYGGGGGGGGGRGRSPPRRRKEQNNGSLLVRNIPLDCRAEELRAPFERYGEVRDVYIPKDYYTGEPRGFAFIQFVDSYEAAEAQYHMNGKIFAGREISVVVAAETRKRPEEMRQRTRVREPSDHGGRRSSYYGRSRSRSRSPRYPSGSRSRYRSRSYSPVPRRRGDSISPSRRRRDNPRSPRDLPPVRDGDRRPYSPGYDNVAGPNDNGDGMHLNVMLIFYVGRVFLLCCCRKPMREEKDGRDHWRSPDRASRSPSGSRSRSAELSPARSR</sequence>
<dbReference type="GO" id="GO:0030488">
    <property type="term" value="P:tRNA methylation"/>
    <property type="evidence" value="ECO:0007669"/>
    <property type="project" value="InterPro"/>
</dbReference>
<dbReference type="SFLD" id="SFLDS00029">
    <property type="entry name" value="Radical_SAM"/>
    <property type="match status" value="1"/>
</dbReference>
<evidence type="ECO:0000256" key="4">
    <source>
        <dbReference type="ARBA" id="ARBA00022490"/>
    </source>
</evidence>
<gene>
    <name evidence="17" type="ORF">DVH24_024151</name>
</gene>
<keyword evidence="9" id="KW-0479">Metal-binding</keyword>
<dbReference type="SFLD" id="SFLDG01062">
    <property type="entry name" value="methyltransferase_(Class_A)"/>
    <property type="match status" value="1"/>
</dbReference>
<dbReference type="InterPro" id="IPR007197">
    <property type="entry name" value="rSAM"/>
</dbReference>
<dbReference type="Pfam" id="PF04055">
    <property type="entry name" value="Radical_SAM"/>
    <property type="match status" value="1"/>
</dbReference>
<keyword evidence="6" id="KW-0489">Methyltransferase</keyword>
<keyword evidence="13" id="KW-0694">RNA-binding</keyword>
<evidence type="ECO:0000259" key="15">
    <source>
        <dbReference type="PROSITE" id="PS50102"/>
    </source>
</evidence>
<dbReference type="FunFam" id="3.20.20.70:FF:000014">
    <property type="entry name" value="Probable dual-specificity RNA methyltransferase RlmN"/>
    <property type="match status" value="1"/>
</dbReference>
<dbReference type="SUPFAM" id="SSF102114">
    <property type="entry name" value="Radical SAM enzymes"/>
    <property type="match status" value="1"/>
</dbReference>
<dbReference type="PROSITE" id="PS50102">
    <property type="entry name" value="RRM"/>
    <property type="match status" value="1"/>
</dbReference>
<dbReference type="Proteomes" id="UP000290289">
    <property type="component" value="Chromosome 7"/>
</dbReference>
<evidence type="ECO:0000256" key="11">
    <source>
        <dbReference type="ARBA" id="ARBA00023014"/>
    </source>
</evidence>
<dbReference type="PANTHER" id="PTHR30544:SF5">
    <property type="entry name" value="RADICAL SAM CORE DOMAIN-CONTAINING PROTEIN"/>
    <property type="match status" value="1"/>
</dbReference>
<evidence type="ECO:0000256" key="13">
    <source>
        <dbReference type="PROSITE-ProRule" id="PRU00176"/>
    </source>
</evidence>
<dbReference type="InterPro" id="IPR058240">
    <property type="entry name" value="rSAM_sf"/>
</dbReference>